<dbReference type="AlphaFoldDB" id="A0A0C4E6L3"/>
<dbReference type="EnsemblFungi" id="MAPG_08156T0">
    <property type="protein sequence ID" value="MAPG_08156T0"/>
    <property type="gene ID" value="MAPG_08156"/>
</dbReference>
<sequence>MLTPMRTPTIALGSQPNQEGHPRPASKIRAGPGNSEGYEGLLGPWSSISASRIQPGGPGGEESVREGGARGVKSDMPSGQKNIKGKGGSVDDPNQLCFRTFTGWEPDCSNDDPRNQHWLRRRPVRRLGPRTFSPWVWGLAKLKSAVVTRKGNLDGVTREPAGTRLESAQPSQGASLAKRLVVGTQQK</sequence>
<organism evidence="3 4">
    <name type="scientific">Magnaporthiopsis poae (strain ATCC 64411 / 73-15)</name>
    <name type="common">Kentucky bluegrass fungus</name>
    <name type="synonym">Magnaporthe poae</name>
    <dbReference type="NCBI Taxonomy" id="644358"/>
    <lineage>
        <taxon>Eukaryota</taxon>
        <taxon>Fungi</taxon>
        <taxon>Dikarya</taxon>
        <taxon>Ascomycota</taxon>
        <taxon>Pezizomycotina</taxon>
        <taxon>Sordariomycetes</taxon>
        <taxon>Sordariomycetidae</taxon>
        <taxon>Magnaporthales</taxon>
        <taxon>Magnaporthaceae</taxon>
        <taxon>Magnaporthiopsis</taxon>
    </lineage>
</organism>
<reference evidence="2" key="3">
    <citation type="submission" date="2011-03" db="EMBL/GenBank/DDBJ databases">
        <title>Annotation of Magnaporthe poae ATCC 64411.</title>
        <authorList>
            <person name="Ma L.-J."/>
            <person name="Dead R."/>
            <person name="Young S.K."/>
            <person name="Zeng Q."/>
            <person name="Gargeya S."/>
            <person name="Fitzgerald M."/>
            <person name="Haas B."/>
            <person name="Abouelleil A."/>
            <person name="Alvarado L."/>
            <person name="Arachchi H.M."/>
            <person name="Berlin A."/>
            <person name="Brown A."/>
            <person name="Chapman S.B."/>
            <person name="Chen Z."/>
            <person name="Dunbar C."/>
            <person name="Freedman E."/>
            <person name="Gearin G."/>
            <person name="Gellesch M."/>
            <person name="Goldberg J."/>
            <person name="Griggs A."/>
            <person name="Gujja S."/>
            <person name="Heiman D."/>
            <person name="Howarth C."/>
            <person name="Larson L."/>
            <person name="Lui A."/>
            <person name="MacDonald P.J.P."/>
            <person name="Mehta T."/>
            <person name="Montmayeur A."/>
            <person name="Murphy C."/>
            <person name="Neiman D."/>
            <person name="Pearson M."/>
            <person name="Priest M."/>
            <person name="Roberts A."/>
            <person name="Saif S."/>
            <person name="Shea T."/>
            <person name="Shenoy N."/>
            <person name="Sisk P."/>
            <person name="Stolte C."/>
            <person name="Sykes S."/>
            <person name="Yandava C."/>
            <person name="Wortman J."/>
            <person name="Nusbaum C."/>
            <person name="Birren B."/>
        </authorList>
    </citation>
    <scope>NUCLEOTIDE SEQUENCE</scope>
    <source>
        <strain evidence="2">ATCC 64411</strain>
    </source>
</reference>
<feature type="region of interest" description="Disordered" evidence="1">
    <location>
        <begin position="1"/>
        <end position="92"/>
    </location>
</feature>
<accession>A0A0C4E6L3</accession>
<dbReference type="Proteomes" id="UP000011715">
    <property type="component" value="Unassembled WGS sequence"/>
</dbReference>
<evidence type="ECO:0000313" key="3">
    <source>
        <dbReference type="EnsemblFungi" id="MAPG_08156T0"/>
    </source>
</evidence>
<dbReference type="VEuPathDB" id="FungiDB:MAPG_08156"/>
<evidence type="ECO:0000313" key="4">
    <source>
        <dbReference type="Proteomes" id="UP000011715"/>
    </source>
</evidence>
<dbReference type="EMBL" id="GL876972">
    <property type="protein sequence ID" value="KLU89182.1"/>
    <property type="molecule type" value="Genomic_DNA"/>
</dbReference>
<proteinExistence type="predicted"/>
<reference evidence="3" key="4">
    <citation type="journal article" date="2015" name="G3 (Bethesda)">
        <title>Genome sequences of three phytopathogenic species of the Magnaporthaceae family of fungi.</title>
        <authorList>
            <person name="Okagaki L.H."/>
            <person name="Nunes C.C."/>
            <person name="Sailsbery J."/>
            <person name="Clay B."/>
            <person name="Brown D."/>
            <person name="John T."/>
            <person name="Oh Y."/>
            <person name="Young N."/>
            <person name="Fitzgerald M."/>
            <person name="Haas B.J."/>
            <person name="Zeng Q."/>
            <person name="Young S."/>
            <person name="Adiconis X."/>
            <person name="Fan L."/>
            <person name="Levin J.Z."/>
            <person name="Mitchell T.K."/>
            <person name="Okubara P.A."/>
            <person name="Farman M.L."/>
            <person name="Kohn L.M."/>
            <person name="Birren B."/>
            <person name="Ma L.-J."/>
            <person name="Dean R.A."/>
        </authorList>
    </citation>
    <scope>NUCLEOTIDE SEQUENCE</scope>
    <source>
        <strain evidence="3">ATCC 64411 / 73-15</strain>
    </source>
</reference>
<name>A0A0C4E6L3_MAGP6</name>
<evidence type="ECO:0000313" key="2">
    <source>
        <dbReference type="EMBL" id="KLU89182.1"/>
    </source>
</evidence>
<feature type="region of interest" description="Disordered" evidence="1">
    <location>
        <begin position="154"/>
        <end position="187"/>
    </location>
</feature>
<reference evidence="2" key="2">
    <citation type="submission" date="2010-05" db="EMBL/GenBank/DDBJ databases">
        <title>The Genome Sequence of Magnaporthe poae strain ATCC 64411.</title>
        <authorList>
            <consortium name="The Broad Institute Genome Sequencing Platform"/>
            <consortium name="Broad Institute Genome Sequencing Center for Infectious Disease"/>
            <person name="Ma L.-J."/>
            <person name="Dead R."/>
            <person name="Young S."/>
            <person name="Zeng Q."/>
            <person name="Koehrsen M."/>
            <person name="Alvarado L."/>
            <person name="Berlin A."/>
            <person name="Chapman S.B."/>
            <person name="Chen Z."/>
            <person name="Freedman E."/>
            <person name="Gellesch M."/>
            <person name="Goldberg J."/>
            <person name="Griggs A."/>
            <person name="Gujja S."/>
            <person name="Heilman E.R."/>
            <person name="Heiman D."/>
            <person name="Hepburn T."/>
            <person name="Howarth C."/>
            <person name="Jen D."/>
            <person name="Larson L."/>
            <person name="Mehta T."/>
            <person name="Neiman D."/>
            <person name="Pearson M."/>
            <person name="Roberts A."/>
            <person name="Saif S."/>
            <person name="Shea T."/>
            <person name="Shenoy N."/>
            <person name="Sisk P."/>
            <person name="Stolte C."/>
            <person name="Sykes S."/>
            <person name="Walk T."/>
            <person name="White J."/>
            <person name="Yandava C."/>
            <person name="Haas B."/>
            <person name="Nusbaum C."/>
            <person name="Birren B."/>
        </authorList>
    </citation>
    <scope>NUCLEOTIDE SEQUENCE</scope>
    <source>
        <strain evidence="2">ATCC 64411</strain>
    </source>
</reference>
<dbReference type="EMBL" id="ADBL01001972">
    <property type="status" value="NOT_ANNOTATED_CDS"/>
    <property type="molecule type" value="Genomic_DNA"/>
</dbReference>
<gene>
    <name evidence="2" type="ORF">MAPG_08156</name>
</gene>
<protein>
    <submittedName>
        <fullName evidence="2 3">Uncharacterized protein</fullName>
    </submittedName>
</protein>
<keyword evidence="4" id="KW-1185">Reference proteome</keyword>
<reference evidence="4" key="1">
    <citation type="submission" date="2010-05" db="EMBL/GenBank/DDBJ databases">
        <title>The genome sequence of Magnaporthe poae strain ATCC 64411.</title>
        <authorList>
            <person name="Ma L.-J."/>
            <person name="Dead R."/>
            <person name="Young S."/>
            <person name="Zeng Q."/>
            <person name="Koehrsen M."/>
            <person name="Alvarado L."/>
            <person name="Berlin A."/>
            <person name="Chapman S.B."/>
            <person name="Chen Z."/>
            <person name="Freedman E."/>
            <person name="Gellesch M."/>
            <person name="Goldberg J."/>
            <person name="Griggs A."/>
            <person name="Gujja S."/>
            <person name="Heilman E.R."/>
            <person name="Heiman D."/>
            <person name="Hepburn T."/>
            <person name="Howarth C."/>
            <person name="Jen D."/>
            <person name="Larson L."/>
            <person name="Mehta T."/>
            <person name="Neiman D."/>
            <person name="Pearson M."/>
            <person name="Roberts A."/>
            <person name="Saif S."/>
            <person name="Shea T."/>
            <person name="Shenoy N."/>
            <person name="Sisk P."/>
            <person name="Stolte C."/>
            <person name="Sykes S."/>
            <person name="Walk T."/>
            <person name="White J."/>
            <person name="Yandava C."/>
            <person name="Haas B."/>
            <person name="Nusbaum C."/>
            <person name="Birren B."/>
        </authorList>
    </citation>
    <scope>NUCLEOTIDE SEQUENCE [LARGE SCALE GENOMIC DNA]</scope>
    <source>
        <strain evidence="4">ATCC 64411 / 73-15</strain>
    </source>
</reference>
<evidence type="ECO:0000256" key="1">
    <source>
        <dbReference type="SAM" id="MobiDB-lite"/>
    </source>
</evidence>
<reference evidence="3" key="5">
    <citation type="submission" date="2015-06" db="UniProtKB">
        <authorList>
            <consortium name="EnsemblFungi"/>
        </authorList>
    </citation>
    <scope>IDENTIFICATION</scope>
    <source>
        <strain evidence="3">ATCC 64411</strain>
    </source>
</reference>